<feature type="repeat" description="WD" evidence="12">
    <location>
        <begin position="259"/>
        <end position="300"/>
    </location>
</feature>
<dbReference type="InterPro" id="IPR020472">
    <property type="entry name" value="WD40_PAC1"/>
</dbReference>
<dbReference type="Pfam" id="PF14077">
    <property type="entry name" value="WDR18_C"/>
    <property type="match status" value="1"/>
</dbReference>
<keyword evidence="6" id="KW-0963">Cytoplasm</keyword>
<dbReference type="Gene3D" id="2.130.10.10">
    <property type="entry name" value="YVTN repeat-like/Quinoprotein amine dehydrogenase"/>
    <property type="match status" value="2"/>
</dbReference>
<protein>
    <recommendedName>
        <fullName evidence="4">WD repeat-containing protein 18</fullName>
    </recommendedName>
</protein>
<dbReference type="GO" id="GO:0006364">
    <property type="term" value="P:rRNA processing"/>
    <property type="evidence" value="ECO:0007669"/>
    <property type="project" value="TreeGrafter"/>
</dbReference>
<dbReference type="GO" id="GO:0005730">
    <property type="term" value="C:nucleolus"/>
    <property type="evidence" value="ECO:0007669"/>
    <property type="project" value="UniProtKB-SubCell"/>
</dbReference>
<keyword evidence="5" id="KW-0217">Developmental protein</keyword>
<evidence type="ECO:0000256" key="11">
    <source>
        <dbReference type="ARBA" id="ARBA00045929"/>
    </source>
</evidence>
<dbReference type="GO" id="GO:0005656">
    <property type="term" value="C:nuclear pre-replicative complex"/>
    <property type="evidence" value="ECO:0007669"/>
    <property type="project" value="TreeGrafter"/>
</dbReference>
<dbReference type="InterPro" id="IPR015943">
    <property type="entry name" value="WD40/YVTN_repeat-like_dom_sf"/>
</dbReference>
<evidence type="ECO:0000313" key="14">
    <source>
        <dbReference type="Ensembl" id="ENSCSEP00000000563.1"/>
    </source>
</evidence>
<evidence type="ECO:0000256" key="9">
    <source>
        <dbReference type="ARBA" id="ARBA00023242"/>
    </source>
</evidence>
<sequence length="401" mass="44205">MAVPLEVIVTSDSSSQLWNTTVFDLHSGSSLISYRGGNSTSRTLTVLRGEFLLSAQLGKNFINAWEIQRKDQLQQKIVCPGVVTCITASPNGLFLAAGVNEAIYLWEVASGKLMSILTRHYQDVTCLKFTDDSSHFVSAGKDNLALVWSLSRLIQLDSNHTPEPCHVLSRHSLPITDLHCGLMGVQARIATASLDQTVKVWELSSGELLLSILFDVEIMSVTFDPCEYFLFCGGSDGNIFQVSLCSQVSFADHSGNQVFKGHRNQVTCLSVSMDGSLLLSGSHDETVRLWDIQSKQSIRCLTHKGPVTNAFIMAAPANMFVPDSRPAVPLPRFSRHVQTSEANSGVSEEVCVRLGLYTQSVFRDGENTKVRVAELEEEVQTLKKINKDLYDFSRELLAKPT</sequence>
<dbReference type="GO" id="GO:0120293">
    <property type="term" value="C:dynein axonemal particle"/>
    <property type="evidence" value="ECO:0007669"/>
    <property type="project" value="UniProtKB-SubCell"/>
</dbReference>
<dbReference type="OMA" id="GVNARIY"/>
<evidence type="ECO:0000259" key="13">
    <source>
        <dbReference type="Pfam" id="PF14077"/>
    </source>
</evidence>
<reference evidence="14 15" key="1">
    <citation type="journal article" date="2014" name="Nat. Genet.">
        <title>Whole-genome sequence of a flatfish provides insights into ZW sex chromosome evolution and adaptation to a benthic lifestyle.</title>
        <authorList>
            <person name="Chen S."/>
            <person name="Zhang G."/>
            <person name="Shao C."/>
            <person name="Huang Q."/>
            <person name="Liu G."/>
            <person name="Zhang P."/>
            <person name="Song W."/>
            <person name="An N."/>
            <person name="Chalopin D."/>
            <person name="Volff J.N."/>
            <person name="Hong Y."/>
            <person name="Li Q."/>
            <person name="Sha Z."/>
            <person name="Zhou H."/>
            <person name="Xie M."/>
            <person name="Yu Q."/>
            <person name="Liu Y."/>
            <person name="Xiang H."/>
            <person name="Wang N."/>
            <person name="Wu K."/>
            <person name="Yang C."/>
            <person name="Zhou Q."/>
            <person name="Liao X."/>
            <person name="Yang L."/>
            <person name="Hu Q."/>
            <person name="Zhang J."/>
            <person name="Meng L."/>
            <person name="Jin L."/>
            <person name="Tian Y."/>
            <person name="Lian J."/>
            <person name="Yang J."/>
            <person name="Miao G."/>
            <person name="Liu S."/>
            <person name="Liang Z."/>
            <person name="Yan F."/>
            <person name="Li Y."/>
            <person name="Sun B."/>
            <person name="Zhang H."/>
            <person name="Zhang J."/>
            <person name="Zhu Y."/>
            <person name="Du M."/>
            <person name="Zhao Y."/>
            <person name="Schartl M."/>
            <person name="Tang Q."/>
            <person name="Wang J."/>
        </authorList>
    </citation>
    <scope>NUCLEOTIDE SEQUENCE</scope>
</reference>
<comment type="function">
    <text evidence="11">Functions as a component of the Five Friends of Methylated CHTOP (5FMC) complex; the 5FMC complex is recruited to ZNF148 by methylated CHTOP, leading to desumoylation of ZNF148 and subsequent transactivation of ZNF148 target genes. Component of the PELP1 complex involved in the nucleolar steps of 28S rRNA maturation and the subsequent nucleoplasmic transit of the pre-60S ribosomal subunit. May play a role during development.</text>
</comment>
<proteinExistence type="inferred from homology"/>
<keyword evidence="8" id="KW-0677">Repeat</keyword>
<evidence type="ECO:0000256" key="4">
    <source>
        <dbReference type="ARBA" id="ARBA00021267"/>
    </source>
</evidence>
<evidence type="ECO:0000256" key="5">
    <source>
        <dbReference type="ARBA" id="ARBA00022473"/>
    </source>
</evidence>
<evidence type="ECO:0000256" key="12">
    <source>
        <dbReference type="PROSITE-ProRule" id="PRU00221"/>
    </source>
</evidence>
<evidence type="ECO:0000256" key="10">
    <source>
        <dbReference type="ARBA" id="ARBA00024190"/>
    </source>
</evidence>
<dbReference type="InterPro" id="IPR019775">
    <property type="entry name" value="WD40_repeat_CS"/>
</dbReference>
<dbReference type="InterPro" id="IPR045227">
    <property type="entry name" value="WDR18/Ipi3/RID3"/>
</dbReference>
<dbReference type="PANTHER" id="PTHR18763:SF0">
    <property type="entry name" value="WD REPEAT-CONTAINING PROTEIN 18"/>
    <property type="match status" value="1"/>
</dbReference>
<dbReference type="FunFam" id="2.130.10.10:FF:000420">
    <property type="entry name" value="WD repeat-containing protein 18"/>
    <property type="match status" value="1"/>
</dbReference>
<evidence type="ECO:0000313" key="15">
    <source>
        <dbReference type="Proteomes" id="UP000265120"/>
    </source>
</evidence>
<dbReference type="InterPro" id="IPR026987">
    <property type="entry name" value="WDR18_C"/>
</dbReference>
<comment type="similarity">
    <text evidence="3">Belongs to the WD repeat IPI3/WDR18 family.</text>
</comment>
<evidence type="ECO:0000256" key="8">
    <source>
        <dbReference type="ARBA" id="ARBA00022737"/>
    </source>
</evidence>
<dbReference type="GeneTree" id="ENSGT00390000000289"/>
<feature type="domain" description="WD repeat-containing protein 18 C-terminal" evidence="13">
    <location>
        <begin position="359"/>
        <end position="400"/>
    </location>
</feature>
<dbReference type="GO" id="GO:0006261">
    <property type="term" value="P:DNA-templated DNA replication"/>
    <property type="evidence" value="ECO:0007669"/>
    <property type="project" value="TreeGrafter"/>
</dbReference>
<dbReference type="SMART" id="SM00320">
    <property type="entry name" value="WD40"/>
    <property type="match status" value="5"/>
</dbReference>
<name>A0A3P8UBE0_CYNSE</name>
<evidence type="ECO:0000256" key="6">
    <source>
        <dbReference type="ARBA" id="ARBA00022490"/>
    </source>
</evidence>
<comment type="subcellular location">
    <subcellularLocation>
        <location evidence="10">Dynein axonemal particle</location>
    </subcellularLocation>
    <subcellularLocation>
        <location evidence="1">Nucleus</location>
        <location evidence="1">Nucleolus</location>
    </subcellularLocation>
    <subcellularLocation>
        <location evidence="2">Nucleus</location>
        <location evidence="2">Nucleoplasm</location>
    </subcellularLocation>
</comment>
<dbReference type="Proteomes" id="UP000265120">
    <property type="component" value="Chromosome 2"/>
</dbReference>
<keyword evidence="7 12" id="KW-0853">WD repeat</keyword>
<dbReference type="PROSITE" id="PS00678">
    <property type="entry name" value="WD_REPEATS_1"/>
    <property type="match status" value="2"/>
</dbReference>
<evidence type="ECO:0000256" key="1">
    <source>
        <dbReference type="ARBA" id="ARBA00004604"/>
    </source>
</evidence>
<dbReference type="PROSITE" id="PS50082">
    <property type="entry name" value="WD_REPEATS_2"/>
    <property type="match status" value="3"/>
</dbReference>
<accession>A0A3P8UBE0</accession>
<dbReference type="Ensembl" id="ENSCSET00000000589.1">
    <property type="protein sequence ID" value="ENSCSEP00000000563.1"/>
    <property type="gene ID" value="ENSCSEG00000000391.1"/>
</dbReference>
<dbReference type="GO" id="GO:0120330">
    <property type="term" value="C:rixosome complex"/>
    <property type="evidence" value="ECO:0007669"/>
    <property type="project" value="TreeGrafter"/>
</dbReference>
<keyword evidence="15" id="KW-1185">Reference proteome</keyword>
<evidence type="ECO:0000256" key="7">
    <source>
        <dbReference type="ARBA" id="ARBA00022574"/>
    </source>
</evidence>
<dbReference type="InterPro" id="IPR036322">
    <property type="entry name" value="WD40_repeat_dom_sf"/>
</dbReference>
<dbReference type="InterPro" id="IPR001680">
    <property type="entry name" value="WD40_rpt"/>
</dbReference>
<dbReference type="Pfam" id="PF00400">
    <property type="entry name" value="WD40"/>
    <property type="match status" value="3"/>
</dbReference>
<evidence type="ECO:0000256" key="3">
    <source>
        <dbReference type="ARBA" id="ARBA00010143"/>
    </source>
</evidence>
<dbReference type="PANTHER" id="PTHR18763">
    <property type="entry name" value="WD-REPEAT PROTEIN 18"/>
    <property type="match status" value="1"/>
</dbReference>
<reference evidence="14" key="3">
    <citation type="submission" date="2025-09" db="UniProtKB">
        <authorList>
            <consortium name="Ensembl"/>
        </authorList>
    </citation>
    <scope>IDENTIFICATION</scope>
</reference>
<feature type="repeat" description="WD" evidence="12">
    <location>
        <begin position="189"/>
        <end position="211"/>
    </location>
</feature>
<dbReference type="PRINTS" id="PR00320">
    <property type="entry name" value="GPROTEINBRPT"/>
</dbReference>
<evidence type="ECO:0000256" key="2">
    <source>
        <dbReference type="ARBA" id="ARBA00004642"/>
    </source>
</evidence>
<dbReference type="SUPFAM" id="SSF50978">
    <property type="entry name" value="WD40 repeat-like"/>
    <property type="match status" value="1"/>
</dbReference>
<dbReference type="FunFam" id="2.130.10.10:FF:000702">
    <property type="entry name" value="WD repeat-containing protein 18"/>
    <property type="match status" value="1"/>
</dbReference>
<dbReference type="PROSITE" id="PS50294">
    <property type="entry name" value="WD_REPEATS_REGION"/>
    <property type="match status" value="2"/>
</dbReference>
<reference evidence="14" key="2">
    <citation type="submission" date="2025-08" db="UniProtKB">
        <authorList>
            <consortium name="Ensembl"/>
        </authorList>
    </citation>
    <scope>IDENTIFICATION</scope>
</reference>
<organism evidence="14 15">
    <name type="scientific">Cynoglossus semilaevis</name>
    <name type="common">Tongue sole</name>
    <dbReference type="NCBI Taxonomy" id="244447"/>
    <lineage>
        <taxon>Eukaryota</taxon>
        <taxon>Metazoa</taxon>
        <taxon>Chordata</taxon>
        <taxon>Craniata</taxon>
        <taxon>Vertebrata</taxon>
        <taxon>Euteleostomi</taxon>
        <taxon>Actinopterygii</taxon>
        <taxon>Neopterygii</taxon>
        <taxon>Teleostei</taxon>
        <taxon>Neoteleostei</taxon>
        <taxon>Acanthomorphata</taxon>
        <taxon>Carangaria</taxon>
        <taxon>Pleuronectiformes</taxon>
        <taxon>Pleuronectoidei</taxon>
        <taxon>Cynoglossidae</taxon>
        <taxon>Cynoglossinae</taxon>
        <taxon>Cynoglossus</taxon>
    </lineage>
</organism>
<dbReference type="AlphaFoldDB" id="A0A3P8UBE0"/>
<feature type="repeat" description="WD" evidence="12">
    <location>
        <begin position="117"/>
        <end position="151"/>
    </location>
</feature>
<keyword evidence="9" id="KW-0539">Nucleus</keyword>